<protein>
    <submittedName>
        <fullName evidence="1">Uncharacterized protein</fullName>
    </submittedName>
</protein>
<name>A0AAT9HJ95_9ACTN</name>
<sequence length="57" mass="5901">MGSVHGRLRLLLAGFVAGGRAALHAIAAADYDVLPGPPKPGRVQLLRQAGVTLREEG</sequence>
<organism evidence="1">
    <name type="scientific">Streptomyces haneummycinicus</name>
    <dbReference type="NCBI Taxonomy" id="3074435"/>
    <lineage>
        <taxon>Bacteria</taxon>
        <taxon>Bacillati</taxon>
        <taxon>Actinomycetota</taxon>
        <taxon>Actinomycetes</taxon>
        <taxon>Kitasatosporales</taxon>
        <taxon>Streptomycetaceae</taxon>
        <taxon>Streptomyces</taxon>
    </lineage>
</organism>
<reference evidence="1" key="2">
    <citation type="submission" date="2024-07" db="EMBL/GenBank/DDBJ databases">
        <title>Streptomyces haneummycinica sp. nov., a new antibiotic-producing actinobacterium isolated from marine sediment.</title>
        <authorList>
            <person name="Uemura M."/>
            <person name="Hamada M."/>
            <person name="Hirano S."/>
            <person name="Kobayashi K."/>
            <person name="Ohshiro T."/>
            <person name="Kobayashi T."/>
            <person name="Terahara T."/>
        </authorList>
    </citation>
    <scope>NUCLEOTIDE SEQUENCE</scope>
    <source>
        <strain evidence="1">KM77-8</strain>
    </source>
</reference>
<evidence type="ECO:0000313" key="1">
    <source>
        <dbReference type="EMBL" id="BFO17432.1"/>
    </source>
</evidence>
<gene>
    <name evidence="1" type="ORF">SHKM778_38200</name>
</gene>
<dbReference type="EMBL" id="AP035768">
    <property type="protein sequence ID" value="BFO17432.1"/>
    <property type="molecule type" value="Genomic_DNA"/>
</dbReference>
<proteinExistence type="predicted"/>
<reference evidence="1" key="1">
    <citation type="submission" date="2024-06" db="EMBL/GenBank/DDBJ databases">
        <authorList>
            <consortium name="consrtm"/>
            <person name="Uemura M."/>
            <person name="Terahara T."/>
        </authorList>
    </citation>
    <scope>NUCLEOTIDE SEQUENCE</scope>
    <source>
        <strain evidence="1">KM77-8</strain>
    </source>
</reference>
<accession>A0AAT9HJ95</accession>
<dbReference type="AlphaFoldDB" id="A0AAT9HJ95"/>